<keyword evidence="3" id="KW-1185">Reference proteome</keyword>
<feature type="region of interest" description="Disordered" evidence="1">
    <location>
        <begin position="1"/>
        <end position="43"/>
    </location>
</feature>
<proteinExistence type="predicted"/>
<dbReference type="Proteomes" id="UP000008311">
    <property type="component" value="Unassembled WGS sequence"/>
</dbReference>
<evidence type="ECO:0000313" key="3">
    <source>
        <dbReference type="Proteomes" id="UP000008311"/>
    </source>
</evidence>
<name>B9T8N4_RICCO</name>
<sequence length="81" mass="9434">MEKTERVSERGRVRKRASERGWRKRARECEVREKERASEREGDKLARGEPIITIGSNLWHQIATKYTDGLAVYAMSLAFPK</sequence>
<organism evidence="2 3">
    <name type="scientific">Ricinus communis</name>
    <name type="common">Castor bean</name>
    <dbReference type="NCBI Taxonomy" id="3988"/>
    <lineage>
        <taxon>Eukaryota</taxon>
        <taxon>Viridiplantae</taxon>
        <taxon>Streptophyta</taxon>
        <taxon>Embryophyta</taxon>
        <taxon>Tracheophyta</taxon>
        <taxon>Spermatophyta</taxon>
        <taxon>Magnoliopsida</taxon>
        <taxon>eudicotyledons</taxon>
        <taxon>Gunneridae</taxon>
        <taxon>Pentapetalae</taxon>
        <taxon>rosids</taxon>
        <taxon>fabids</taxon>
        <taxon>Malpighiales</taxon>
        <taxon>Euphorbiaceae</taxon>
        <taxon>Acalyphoideae</taxon>
        <taxon>Acalypheae</taxon>
        <taxon>Ricinus</taxon>
    </lineage>
</organism>
<evidence type="ECO:0000313" key="2">
    <source>
        <dbReference type="EMBL" id="EEF27781.1"/>
    </source>
</evidence>
<gene>
    <name evidence="2" type="ORF">RCOM_1977000</name>
</gene>
<reference evidence="3" key="1">
    <citation type="journal article" date="2010" name="Nat. Biotechnol.">
        <title>Draft genome sequence of the oilseed species Ricinus communis.</title>
        <authorList>
            <person name="Chan A.P."/>
            <person name="Crabtree J."/>
            <person name="Zhao Q."/>
            <person name="Lorenzi H."/>
            <person name="Orvis J."/>
            <person name="Puiu D."/>
            <person name="Melake-Berhan A."/>
            <person name="Jones K.M."/>
            <person name="Redman J."/>
            <person name="Chen G."/>
            <person name="Cahoon E.B."/>
            <person name="Gedil M."/>
            <person name="Stanke M."/>
            <person name="Haas B.J."/>
            <person name="Wortman J.R."/>
            <person name="Fraser-Liggett C.M."/>
            <person name="Ravel J."/>
            <person name="Rabinowicz P.D."/>
        </authorList>
    </citation>
    <scope>NUCLEOTIDE SEQUENCE [LARGE SCALE GENOMIC DNA]</scope>
    <source>
        <strain evidence="3">cv. Hale</strain>
    </source>
</reference>
<dbReference type="EMBL" id="EQ975123">
    <property type="protein sequence ID" value="EEF27781.1"/>
    <property type="molecule type" value="Genomic_DNA"/>
</dbReference>
<protein>
    <submittedName>
        <fullName evidence="2">Uncharacterized protein</fullName>
    </submittedName>
</protein>
<evidence type="ECO:0000256" key="1">
    <source>
        <dbReference type="SAM" id="MobiDB-lite"/>
    </source>
</evidence>
<dbReference type="InParanoid" id="B9T8N4"/>
<dbReference type="AlphaFoldDB" id="B9T8N4"/>
<accession>B9T8N4</accession>